<evidence type="ECO:0000313" key="1">
    <source>
        <dbReference type="EMBL" id="MET7030322.1"/>
    </source>
</evidence>
<keyword evidence="2" id="KW-1185">Reference proteome</keyword>
<proteinExistence type="predicted"/>
<dbReference type="Proteomes" id="UP001549773">
    <property type="component" value="Unassembled WGS sequence"/>
</dbReference>
<comment type="caution">
    <text evidence="1">The sequence shown here is derived from an EMBL/GenBank/DDBJ whole genome shotgun (WGS) entry which is preliminary data.</text>
</comment>
<sequence>MKDFEHIAQIIEAFPSDIRAEVLMADLFQNGFLPSDFVVLCKSVFKRGYGRDILKAEKIAVNDMKDMLAIHLSRDGLYDLLPEGLFHTSPEEGITTGQGMAINSKKEAKIEEESRKFFLPFENEFFYQRTLLALQERTILQKLNDSSLDDFFLRFWKIDESLPHKLISKLSAMLPFVKEIVGDFEMTANCLGAILEEEVTHALYYKVEATNETDSDQRNNDDFTLGMASLGVDLISDGHLIEGFKMLRFSIGPLKKTEVDPYLEHGSCARFIDCFCSFFIPIEMDFEFAVTMKKDLQEFVLDSDRTQPIMGYSTVI</sequence>
<accession>A0ABV2TYG5</accession>
<protein>
    <submittedName>
        <fullName evidence="1">Uncharacterized protein</fullName>
    </submittedName>
</protein>
<organism evidence="1 2">
    <name type="scientific">Sediminicola luteus</name>
    <dbReference type="NCBI Taxonomy" id="319238"/>
    <lineage>
        <taxon>Bacteria</taxon>
        <taxon>Pseudomonadati</taxon>
        <taxon>Bacteroidota</taxon>
        <taxon>Flavobacteriia</taxon>
        <taxon>Flavobacteriales</taxon>
        <taxon>Flavobacteriaceae</taxon>
        <taxon>Sediminicola</taxon>
    </lineage>
</organism>
<reference evidence="1 2" key="1">
    <citation type="submission" date="2024-07" db="EMBL/GenBank/DDBJ databases">
        <title>The genome sequence of type strain Sediminicola luteus GDMCC 1.2596T.</title>
        <authorList>
            <person name="Liu Y."/>
        </authorList>
    </citation>
    <scope>NUCLEOTIDE SEQUENCE [LARGE SCALE GENOMIC DNA]</scope>
    <source>
        <strain evidence="1 2">GDMCC 1.2596</strain>
    </source>
</reference>
<dbReference type="RefSeq" id="WP_354619117.1">
    <property type="nucleotide sequence ID" value="NZ_JBEWYP010000008.1"/>
</dbReference>
<gene>
    <name evidence="1" type="ORF">ABXZ32_13010</name>
</gene>
<evidence type="ECO:0000313" key="2">
    <source>
        <dbReference type="Proteomes" id="UP001549773"/>
    </source>
</evidence>
<dbReference type="EMBL" id="JBEWYP010000008">
    <property type="protein sequence ID" value="MET7030322.1"/>
    <property type="molecule type" value="Genomic_DNA"/>
</dbReference>
<name>A0ABV2TYG5_9FLAO</name>